<dbReference type="EMBL" id="JACHBG010000001">
    <property type="protein sequence ID" value="MBB6482788.1"/>
    <property type="molecule type" value="Genomic_DNA"/>
</dbReference>
<proteinExistence type="predicted"/>
<comment type="caution">
    <text evidence="1">The sequence shown here is derived from an EMBL/GenBank/DDBJ whole genome shotgun (WGS) entry which is preliminary data.</text>
</comment>
<gene>
    <name evidence="1" type="ORF">GGD46_000031</name>
</gene>
<evidence type="ECO:0000313" key="2">
    <source>
        <dbReference type="Proteomes" id="UP000565576"/>
    </source>
</evidence>
<dbReference type="AlphaFoldDB" id="A0A7X0ILN6"/>
<reference evidence="1 2" key="1">
    <citation type="submission" date="2020-08" db="EMBL/GenBank/DDBJ databases">
        <title>Genomic Encyclopedia of Type Strains, Phase IV (KMG-V): Genome sequencing to study the core and pangenomes of soil and plant-associated prokaryotes.</title>
        <authorList>
            <person name="Whitman W."/>
        </authorList>
    </citation>
    <scope>NUCLEOTIDE SEQUENCE [LARGE SCALE GENOMIC DNA]</scope>
    <source>
        <strain evidence="1 2">SEMIA 4060</strain>
    </source>
</reference>
<organism evidence="1 2">
    <name type="scientific">Rhizobium lusitanum</name>
    <dbReference type="NCBI Taxonomy" id="293958"/>
    <lineage>
        <taxon>Bacteria</taxon>
        <taxon>Pseudomonadati</taxon>
        <taxon>Pseudomonadota</taxon>
        <taxon>Alphaproteobacteria</taxon>
        <taxon>Hyphomicrobiales</taxon>
        <taxon>Rhizobiaceae</taxon>
        <taxon>Rhizobium/Agrobacterium group</taxon>
        <taxon>Rhizobium</taxon>
    </lineage>
</organism>
<protein>
    <submittedName>
        <fullName evidence="1">Uncharacterized protein</fullName>
    </submittedName>
</protein>
<accession>A0A7X0ILN6</accession>
<name>A0A7X0ILN6_9HYPH</name>
<dbReference type="Proteomes" id="UP000565576">
    <property type="component" value="Unassembled WGS sequence"/>
</dbReference>
<evidence type="ECO:0000313" key="1">
    <source>
        <dbReference type="EMBL" id="MBB6482788.1"/>
    </source>
</evidence>
<sequence>MPADRRPMGILLSVGLNGTWTGGSLQIRRTRSSQDIAWEGAPFADTSPI</sequence>